<dbReference type="PROSITE" id="PS51123">
    <property type="entry name" value="OMPA_2"/>
    <property type="match status" value="1"/>
</dbReference>
<dbReference type="GO" id="GO:0016020">
    <property type="term" value="C:membrane"/>
    <property type="evidence" value="ECO:0007669"/>
    <property type="project" value="UniProtKB-UniRule"/>
</dbReference>
<reference evidence="3 4" key="1">
    <citation type="journal article" date="2013" name="PLoS ONE">
        <title>Poles Apart: Arctic and Antarctic Octadecabacter strains Share High Genome Plasticity and a New Type of Xanthorhodopsin.</title>
        <authorList>
            <person name="Vollmers J."/>
            <person name="Voget S."/>
            <person name="Dietrich S."/>
            <person name="Gollnow K."/>
            <person name="Smits M."/>
            <person name="Meyer K."/>
            <person name="Brinkhoff T."/>
            <person name="Simon M."/>
            <person name="Daniel R."/>
        </authorList>
    </citation>
    <scope>NUCLEOTIDE SEQUENCE [LARGE SCALE GENOMIC DNA]</scope>
    <source>
        <strain evidence="3 4">307</strain>
    </source>
</reference>
<dbReference type="PANTHER" id="PTHR30329:SF21">
    <property type="entry name" value="LIPOPROTEIN YIAD-RELATED"/>
    <property type="match status" value="1"/>
</dbReference>
<dbReference type="Gene3D" id="3.40.1520.20">
    <property type="match status" value="1"/>
</dbReference>
<keyword evidence="1" id="KW-0472">Membrane</keyword>
<dbReference type="HOGENOM" id="CLU_421409_0_0_5"/>
<protein>
    <submittedName>
        <fullName evidence="3">OmpA-domain-containing protein</fullName>
    </submittedName>
</protein>
<dbReference type="InterPro" id="IPR006665">
    <property type="entry name" value="OmpA-like"/>
</dbReference>
<proteinExistence type="predicted"/>
<evidence type="ECO:0000313" key="4">
    <source>
        <dbReference type="Proteomes" id="UP000005307"/>
    </source>
</evidence>
<sequence length="733" mass="76661">MPESHVRKLFGCLVLISGVGGLGYIGATQNAVHMQSAIATYAQAMADGSRHSVQTQVTGRDVSVTGLVTDQTELAVLQAMFNSLDGVRVVDVSRVEILPVADPYFMEAIRQIDGSITILGVIPSDADRDVLVEKSDGLLDDLAADLTLAAGVPDADWVTVAALGLTALGVLEYGQMTLSDRTLMLQGLVRNPVALDATLAGLERLPVAYRLINQIDVVDDGTPLRLALTLRDETVVGEGKFPSDITANAIADIFGTSEGVTTIQSVIPAFDPQWPMVARTAMDGLSQLIDGVVEITGRDVSLTGTGTPEGIAQAGTFLATVPDTYTVTVDLDLWDDGAPLEFTMQWDGSVASASGKYPAGFTLRDPAGVAVANAGTNSFRPAETVRFSTNAAVGTSALGLMSTGTLRVTETVITLTGTAASPQAWLAMGDVLANAAPDTEITREITYLDDGSPAAWTLTYDAAEGAIIVGRLPAGLVIGDIDLALGLDAISGIPATALDDTDFGSILETLQIVADYMPEIETLTYAHAEDQSALDLVLSPGVDLDLVANALAERLSTDVAFSLSPLEVLPETGTIRTNVATGLDETFTGSFWLPNVALNFDVDVVACAAQTSNILERGQIEFLSSSVRLDATSIRTINALAAVILPCVAADLTLDIGGHTDSSGDEPTNKALSQDRANAVRAALIARGVPDVAMTAFGFGQTQPIADNETPEGRAANRRTDITWFAQGALRDP</sequence>
<dbReference type="CDD" id="cd07185">
    <property type="entry name" value="OmpA_C-like"/>
    <property type="match status" value="1"/>
</dbReference>
<feature type="domain" description="OmpA-like" evidence="2">
    <location>
        <begin position="609"/>
        <end position="728"/>
    </location>
</feature>
<organism evidence="3 4">
    <name type="scientific">Octadecabacter antarcticus 307</name>
    <dbReference type="NCBI Taxonomy" id="391626"/>
    <lineage>
        <taxon>Bacteria</taxon>
        <taxon>Pseudomonadati</taxon>
        <taxon>Pseudomonadota</taxon>
        <taxon>Alphaproteobacteria</taxon>
        <taxon>Rhodobacterales</taxon>
        <taxon>Roseobacteraceae</taxon>
        <taxon>Octadecabacter</taxon>
    </lineage>
</organism>
<dbReference type="EMBL" id="CP003740">
    <property type="protein sequence ID" value="AGI65993.1"/>
    <property type="molecule type" value="Genomic_DNA"/>
</dbReference>
<dbReference type="AlphaFoldDB" id="M9R2M4"/>
<dbReference type="SUPFAM" id="SSF103088">
    <property type="entry name" value="OmpA-like"/>
    <property type="match status" value="1"/>
</dbReference>
<evidence type="ECO:0000259" key="2">
    <source>
        <dbReference type="PROSITE" id="PS51123"/>
    </source>
</evidence>
<dbReference type="InterPro" id="IPR050330">
    <property type="entry name" value="Bact_OuterMem_StrucFunc"/>
</dbReference>
<evidence type="ECO:0000313" key="3">
    <source>
        <dbReference type="EMBL" id="AGI65993.1"/>
    </source>
</evidence>
<dbReference type="Proteomes" id="UP000005307">
    <property type="component" value="Chromosome"/>
</dbReference>
<dbReference type="Gene3D" id="3.30.1330.60">
    <property type="entry name" value="OmpA-like domain"/>
    <property type="match status" value="1"/>
</dbReference>
<dbReference type="eggNOG" id="COG2885">
    <property type="taxonomic scope" value="Bacteria"/>
</dbReference>
<keyword evidence="4" id="KW-1185">Reference proteome</keyword>
<dbReference type="STRING" id="391626.OAN307_c02260"/>
<dbReference type="InterPro" id="IPR036737">
    <property type="entry name" value="OmpA-like_sf"/>
</dbReference>
<accession>M9R2M4</accession>
<dbReference type="KEGG" id="oat:OAN307_c02260"/>
<gene>
    <name evidence="3" type="ORF">OAN307_c02260</name>
</gene>
<evidence type="ECO:0000256" key="1">
    <source>
        <dbReference type="PROSITE-ProRule" id="PRU00473"/>
    </source>
</evidence>
<dbReference type="Pfam" id="PF00691">
    <property type="entry name" value="OmpA"/>
    <property type="match status" value="1"/>
</dbReference>
<dbReference type="PANTHER" id="PTHR30329">
    <property type="entry name" value="STATOR ELEMENT OF FLAGELLAR MOTOR COMPLEX"/>
    <property type="match status" value="1"/>
</dbReference>
<name>M9R2M4_9RHOB</name>